<accession>A0A7D5JFF5</accession>
<dbReference type="EMBL" id="CP058316">
    <property type="protein sequence ID" value="QLD11878.1"/>
    <property type="molecule type" value="Genomic_DNA"/>
</dbReference>
<dbReference type="PROSITE" id="PS51372">
    <property type="entry name" value="PRD_2"/>
    <property type="match status" value="2"/>
</dbReference>
<dbReference type="SMART" id="SM01061">
    <property type="entry name" value="CAT_RBD"/>
    <property type="match status" value="1"/>
</dbReference>
<dbReference type="SUPFAM" id="SSF63520">
    <property type="entry name" value="PTS-regulatory domain, PRD"/>
    <property type="match status" value="2"/>
</dbReference>
<dbReference type="PANTHER" id="PTHR30185">
    <property type="entry name" value="CRYPTIC BETA-GLUCOSIDE BGL OPERON ANTITERMINATOR"/>
    <property type="match status" value="1"/>
</dbReference>
<evidence type="ECO:0000313" key="4">
    <source>
        <dbReference type="Proteomes" id="UP000509638"/>
    </source>
</evidence>
<name>A0A7D5JFF5_9MICO</name>
<dbReference type="Gene3D" id="1.10.1790.10">
    <property type="entry name" value="PRD domain"/>
    <property type="match status" value="2"/>
</dbReference>
<dbReference type="InterPro" id="IPR036650">
    <property type="entry name" value="CAT_RNA-bd_dom_sf"/>
</dbReference>
<dbReference type="InterPro" id="IPR036634">
    <property type="entry name" value="PRD_sf"/>
</dbReference>
<gene>
    <name evidence="3" type="ORF">HW566_08930</name>
</gene>
<reference evidence="3 4" key="1">
    <citation type="submission" date="2020-06" db="EMBL/GenBank/DDBJ databases">
        <authorList>
            <person name="Jo H."/>
        </authorList>
    </citation>
    <scope>NUCLEOTIDE SEQUENCE [LARGE SCALE GENOMIC DNA]</scope>
    <source>
        <strain evidence="3 4">I46</strain>
    </source>
</reference>
<dbReference type="InterPro" id="IPR011608">
    <property type="entry name" value="PRD"/>
</dbReference>
<dbReference type="Pfam" id="PF03123">
    <property type="entry name" value="CAT_RBD"/>
    <property type="match status" value="1"/>
</dbReference>
<dbReference type="InterPro" id="IPR050661">
    <property type="entry name" value="BglG_antiterminators"/>
</dbReference>
<dbReference type="GO" id="GO:0006355">
    <property type="term" value="P:regulation of DNA-templated transcription"/>
    <property type="evidence" value="ECO:0007669"/>
    <property type="project" value="InterPro"/>
</dbReference>
<organism evidence="3 4">
    <name type="scientific">Microbacterium oleivorans</name>
    <dbReference type="NCBI Taxonomy" id="273677"/>
    <lineage>
        <taxon>Bacteria</taxon>
        <taxon>Bacillati</taxon>
        <taxon>Actinomycetota</taxon>
        <taxon>Actinomycetes</taxon>
        <taxon>Micrococcales</taxon>
        <taxon>Microbacteriaceae</taxon>
        <taxon>Microbacterium</taxon>
    </lineage>
</organism>
<dbReference type="RefSeq" id="WP_178012188.1">
    <property type="nucleotide sequence ID" value="NZ_CP058316.1"/>
</dbReference>
<evidence type="ECO:0000256" key="1">
    <source>
        <dbReference type="ARBA" id="ARBA00022737"/>
    </source>
</evidence>
<evidence type="ECO:0000313" key="3">
    <source>
        <dbReference type="EMBL" id="QLD11878.1"/>
    </source>
</evidence>
<sequence>MIVRRVLNNSVVDALDDAMREVIVLGRGIGFRAQPGDTIDATAIEKIFRLDDSAQGSRLAQVAADVPAEILGVTDEIVTLAREHLTEKLSDSVYAALADHIAFAVHRVRENIDLASALEADVRRFYPKEYAVATSALPLIEAATGVAMPVAEAANIALHLITAEVGGGDGSAAALTSFTQDVLDIVRLHFGIVYADDDPAYARFATHVRYFAQRVLAGTVIERDDDELMTLLRRQLPHVFAAIDRIEAYVREAHHHTMTSTEKVYIAMHVSRFV</sequence>
<dbReference type="InterPro" id="IPR004341">
    <property type="entry name" value="CAT_RNA-bd_dom"/>
</dbReference>
<dbReference type="SUPFAM" id="SSF50151">
    <property type="entry name" value="SacY-like RNA-binding domain"/>
    <property type="match status" value="1"/>
</dbReference>
<feature type="domain" description="PRD" evidence="2">
    <location>
        <begin position="171"/>
        <end position="274"/>
    </location>
</feature>
<dbReference type="Pfam" id="PF00874">
    <property type="entry name" value="PRD"/>
    <property type="match status" value="2"/>
</dbReference>
<dbReference type="AlphaFoldDB" id="A0A7D5JFF5"/>
<dbReference type="Gene3D" id="2.30.24.10">
    <property type="entry name" value="CAT RNA-binding domain"/>
    <property type="match status" value="1"/>
</dbReference>
<keyword evidence="1" id="KW-0677">Repeat</keyword>
<feature type="domain" description="PRD" evidence="2">
    <location>
        <begin position="65"/>
        <end position="170"/>
    </location>
</feature>
<dbReference type="GO" id="GO:0003723">
    <property type="term" value="F:RNA binding"/>
    <property type="evidence" value="ECO:0007669"/>
    <property type="project" value="InterPro"/>
</dbReference>
<protein>
    <submittedName>
        <fullName evidence="3">PRD domain-containing protein</fullName>
    </submittedName>
</protein>
<evidence type="ECO:0000259" key="2">
    <source>
        <dbReference type="PROSITE" id="PS51372"/>
    </source>
</evidence>
<dbReference type="PANTHER" id="PTHR30185:SF15">
    <property type="entry name" value="CRYPTIC BETA-GLUCOSIDE BGL OPERON ANTITERMINATOR"/>
    <property type="match status" value="1"/>
</dbReference>
<dbReference type="Proteomes" id="UP000509638">
    <property type="component" value="Chromosome"/>
</dbReference>
<proteinExistence type="predicted"/>